<dbReference type="PRINTS" id="PR00503">
    <property type="entry name" value="BROMODOMAIN"/>
</dbReference>
<evidence type="ECO:0000313" key="21">
    <source>
        <dbReference type="EMBL" id="MBC1169576.1"/>
    </source>
</evidence>
<keyword evidence="10 14" id="KW-0539">Nucleus</keyword>
<evidence type="ECO:0000256" key="1">
    <source>
        <dbReference type="ARBA" id="ARBA00004123"/>
    </source>
</evidence>
<feature type="compositionally biased region" description="Basic and acidic residues" evidence="16">
    <location>
        <begin position="1361"/>
        <end position="1370"/>
    </location>
</feature>
<keyword evidence="3" id="KW-0479">Metal-binding</keyword>
<dbReference type="SMART" id="SM00571">
    <property type="entry name" value="DDT"/>
    <property type="match status" value="1"/>
</dbReference>
<evidence type="ECO:0000256" key="15">
    <source>
        <dbReference type="SAM" id="Coils"/>
    </source>
</evidence>
<feature type="compositionally biased region" description="Acidic residues" evidence="16">
    <location>
        <begin position="1121"/>
        <end position="1147"/>
    </location>
</feature>
<dbReference type="PANTHER" id="PTHR46510">
    <property type="entry name" value="BROMODOMAIN ADJACENT TO ZINC FINGER DOMAIN PROTEIN 1A"/>
    <property type="match status" value="1"/>
</dbReference>
<evidence type="ECO:0000256" key="9">
    <source>
        <dbReference type="ARBA" id="ARBA00023163"/>
    </source>
</evidence>
<evidence type="ECO:0000256" key="12">
    <source>
        <dbReference type="PROSITE-ProRule" id="PRU00035"/>
    </source>
</evidence>
<evidence type="ECO:0000256" key="3">
    <source>
        <dbReference type="ARBA" id="ARBA00022723"/>
    </source>
</evidence>
<dbReference type="Gene3D" id="2.30.30.1150">
    <property type="match status" value="1"/>
</dbReference>
<reference evidence="23" key="1">
    <citation type="submission" date="2012-05" db="EMBL/GenBank/DDBJ databases">
        <title>Whole Genome Assembly of Lutzomyia longipalpis.</title>
        <authorList>
            <person name="Richards S."/>
            <person name="Qu C."/>
            <person name="Dillon R."/>
            <person name="Worley K."/>
            <person name="Scherer S."/>
            <person name="Batterton M."/>
            <person name="Taylor A."/>
            <person name="Hawes A."/>
            <person name="Hernandez B."/>
            <person name="Kovar C."/>
            <person name="Mandapat C."/>
            <person name="Pham C."/>
            <person name="Qu C."/>
            <person name="Jing C."/>
            <person name="Bess C."/>
            <person name="Bandaranaike D."/>
            <person name="Ngo D."/>
            <person name="Ongeri F."/>
            <person name="Arias F."/>
            <person name="Lara F."/>
            <person name="Weissenberger G."/>
            <person name="Kamau G."/>
            <person name="Han H."/>
            <person name="Shen H."/>
            <person name="Dinh H."/>
            <person name="Khalil I."/>
            <person name="Jones J."/>
            <person name="Shafer J."/>
            <person name="Jayaseelan J."/>
            <person name="Quiroz J."/>
            <person name="Blankenburg K."/>
            <person name="Nguyen L."/>
            <person name="Jackson L."/>
            <person name="Francisco L."/>
            <person name="Tang L.-Y."/>
            <person name="Pu L.-L."/>
            <person name="Perales L."/>
            <person name="Lorensuhewa L."/>
            <person name="Munidasa M."/>
            <person name="Coyle M."/>
            <person name="Taylor M."/>
            <person name="Puazo M."/>
            <person name="Firestine M."/>
            <person name="Scheel M."/>
            <person name="Javaid M."/>
            <person name="Wang M."/>
            <person name="Li M."/>
            <person name="Tabassum N."/>
            <person name="Saada N."/>
            <person name="Osuji N."/>
            <person name="Aqrawi P."/>
            <person name="Fu Q."/>
            <person name="Thornton R."/>
            <person name="Raj R."/>
            <person name="Goodspeed R."/>
            <person name="Mata R."/>
            <person name="Najjar R."/>
            <person name="Gubbala S."/>
            <person name="Lee S."/>
            <person name="Denson S."/>
            <person name="Patil S."/>
            <person name="Macmil S."/>
            <person name="Qi S."/>
            <person name="Matskevitch T."/>
            <person name="Palculict T."/>
            <person name="Mathew T."/>
            <person name="Vee V."/>
            <person name="Velamala V."/>
            <person name="Korchina V."/>
            <person name="Cai W."/>
            <person name="Liu W."/>
            <person name="Dai W."/>
            <person name="Zou X."/>
            <person name="Zhu Y."/>
            <person name="Zhang Y."/>
            <person name="Wu Y.-Q."/>
            <person name="Xin Y."/>
            <person name="Nazarath L."/>
            <person name="Kovar C."/>
            <person name="Han Y."/>
            <person name="Muzny D."/>
            <person name="Gibbs R."/>
        </authorList>
    </citation>
    <scope>NUCLEOTIDE SEQUENCE [LARGE SCALE GENOMIC DNA]</scope>
    <source>
        <strain evidence="23">Jacobina</strain>
    </source>
</reference>
<dbReference type="InterPro" id="IPR011011">
    <property type="entry name" value="Znf_FYVE_PHD"/>
</dbReference>
<dbReference type="SMART" id="SM00297">
    <property type="entry name" value="BROMO"/>
    <property type="match status" value="1"/>
</dbReference>
<dbReference type="InterPro" id="IPR001965">
    <property type="entry name" value="Znf_PHD"/>
</dbReference>
<keyword evidence="4 13" id="KW-0863">Zinc-finger</keyword>
<dbReference type="GO" id="GO:0003677">
    <property type="term" value="F:DNA binding"/>
    <property type="evidence" value="ECO:0007669"/>
    <property type="project" value="TreeGrafter"/>
</dbReference>
<evidence type="ECO:0000256" key="5">
    <source>
        <dbReference type="ARBA" id="ARBA00022833"/>
    </source>
</evidence>
<dbReference type="GO" id="GO:0031445">
    <property type="term" value="P:regulation of heterochromatin formation"/>
    <property type="evidence" value="ECO:0007669"/>
    <property type="project" value="TreeGrafter"/>
</dbReference>
<dbReference type="InterPro" id="IPR028941">
    <property type="entry name" value="WHIM2_dom"/>
</dbReference>
<keyword evidence="23" id="KW-1185">Reference proteome</keyword>
<evidence type="ECO:0000256" key="6">
    <source>
        <dbReference type="ARBA" id="ARBA00023015"/>
    </source>
</evidence>
<dbReference type="Pfam" id="PF00439">
    <property type="entry name" value="Bromodomain"/>
    <property type="match status" value="1"/>
</dbReference>
<feature type="region of interest" description="Disordered" evidence="16">
    <location>
        <begin position="1114"/>
        <end position="1152"/>
    </location>
</feature>
<dbReference type="Proteomes" id="UP000092461">
    <property type="component" value="Unassembled WGS sequence"/>
</dbReference>
<sequence length="1521" mass="175685">MPLIKRKEFKPLPPPDDLQDNEEVFYCSITKEVFRNHEDYFERVMLINSMVWTCALTGKSSLTYSEALESEENARETLSNFSKALKTAVVIITTYTRRSGVLDLMDELYTYMKDRYFKGEEVIYCPKDESEVYGKVVSFVKESTNCADIEYKIMLFRNRETICVPGSELRRHKARLTRDKLKFFLKDNTHLVNGSLCIKEPILRKYTNDSTIKFENIHCGKPPVFAASMRVLLAEKQPKKQAQISKYFAKDGAKKNAAARLEAANKEIEEINREAAEEMEKRRVEEQKRLAEEKERQKQELNTLVQSTVRAMNQINEDLLLQDQRPLPTPKPMELLVPKRFYGDFLMVLEFIHSFSEVLQIRDKFPKGVTIPLLQRAFLIRDVAGPLSDIVQVLLATIFSLQMEERSEVVIRYKKVSKTKLARASDPTEFAELHATRTMRYAKQYFGSDISDLPMDATTISEILRLHILSSGAQLMDDQAVKWRYQTRGGYRSTDDPGLLLRLRYAHIIRALSHRTLYELPLGDIFKILECLISQIMTYPSVRDIIDERIEKATSARATMKSLTLAERQRVRRYEVEKKDLREEATKKKEAIEVPDGNVELKAAKEKEIDDALQKKLEKLEMESIKANKQFMVALEKNKSQCFDYQLYLGSDRAHRKYWLFNSLPGLFVEHSDEDLGPCFDEVTRNIPELTKCPQTERYRIIKQLVATQIKTNEKENNRVNGSKNQPPITNFSISTADSDTAVSQKDLWMCTAKPETCPIHRKHFPDKVQWSYFHTAEEVDALAAGLNIRGFREKPLKEQLELERELIVAHVINCPHDLLQLNAGDKDKILARYVADQKRYEAANFQKDDTEIKNIMCSVLCDYILDLEWKISQGYLGVQKGQNRQMWRDAVVNFDYKSLKNGMQIPAPSKKVTKGKEDKEKESKEKDKEDNDDEDDDDSDYEDPGADLPDSLFVESEDSADECIPLYDFDDEKKKVHFLATALIQVKRTIDTKFLKWPFGVAKEKPKSIQAKLARTVKNLQKWETALMRAVNYSQVFLHYNRLYDSILWSQSASHAACQICRRKSDPEKMLLCDECNSGCHMFCLKPPLTKIPDGDWFCTKCKPEVPQSARKRKIFREEESSEDEEDTESDEESDDEEEDEEEASEVEVTKKKKSKSSRFWDFSESSDEECDACHKAGKLIKCTTCSSLRHSNCITKKDWVKPGKKWECSNCRKGDEKEVVPQRKSRRQEAATEKQQPSRNSNRRSSIKLRNIQQEQESSSPDEDDEPLAKKPKRQGGDTKRKSSIRLRNLQADQETSSHDEDGARSGKKRKRQSEADTKRRSTTRSRNQADQESSHDEEETPPAKKQKQDAVAPRRSLRSHDDSKDDSSPTAANGRKMRRSNINLPLDSVSLYALLDAIAKHPDSWPFNRPVAKVEVPDYYEIIKNPMDFAKIKSKLNCGDYITNEGLIKDIELVFHNCDAYNNSDSKIYQAGIRLERFVIEKCAELNFIFKHSDMISDDENEVTVIERNKSGRSSRRK</sequence>
<evidence type="ECO:0000256" key="8">
    <source>
        <dbReference type="ARBA" id="ARBA00023117"/>
    </source>
</evidence>
<keyword evidence="6" id="KW-0805">Transcription regulation</keyword>
<dbReference type="InterPro" id="IPR013136">
    <property type="entry name" value="WSTF_Acf1_Cbp146"/>
</dbReference>
<feature type="domain" description="PHD-type" evidence="18">
    <location>
        <begin position="1056"/>
        <end position="1106"/>
    </location>
</feature>
<feature type="compositionally biased region" description="Basic and acidic residues" evidence="16">
    <location>
        <begin position="1213"/>
        <end position="1234"/>
    </location>
</feature>
<evidence type="ECO:0000256" key="7">
    <source>
        <dbReference type="ARBA" id="ARBA00023054"/>
    </source>
</evidence>
<feature type="coiled-coil region" evidence="15">
    <location>
        <begin position="254"/>
        <end position="311"/>
    </location>
</feature>
<dbReference type="EMBL" id="AJWK01022496">
    <property type="status" value="NOT_ANNOTATED_CDS"/>
    <property type="molecule type" value="Genomic_DNA"/>
</dbReference>
<evidence type="ECO:0000259" key="17">
    <source>
        <dbReference type="PROSITE" id="PS50014"/>
    </source>
</evidence>
<evidence type="ECO:0000256" key="2">
    <source>
        <dbReference type="ARBA" id="ARBA00022553"/>
    </source>
</evidence>
<dbReference type="SUPFAM" id="SSF57903">
    <property type="entry name" value="FYVE/PHD zinc finger"/>
    <property type="match status" value="2"/>
</dbReference>
<evidence type="ECO:0000256" key="14">
    <source>
        <dbReference type="PROSITE-ProRule" id="PRU00475"/>
    </source>
</evidence>
<dbReference type="PROSITE" id="PS50827">
    <property type="entry name" value="DDT"/>
    <property type="match status" value="1"/>
</dbReference>
<evidence type="ECO:0000259" key="20">
    <source>
        <dbReference type="PROSITE" id="PS51136"/>
    </source>
</evidence>
<evidence type="ECO:0000313" key="23">
    <source>
        <dbReference type="Proteomes" id="UP000092461"/>
    </source>
</evidence>
<dbReference type="InterPro" id="IPR036427">
    <property type="entry name" value="Bromodomain-like_sf"/>
</dbReference>
<protein>
    <recommendedName>
        <fullName evidence="11">Bromodomain adjacent to zinc finger domain protein 1A</fullName>
    </recommendedName>
</protein>
<dbReference type="InterPro" id="IPR013083">
    <property type="entry name" value="Znf_RING/FYVE/PHD"/>
</dbReference>
<dbReference type="InterPro" id="IPR019787">
    <property type="entry name" value="Znf_PHD-finger"/>
</dbReference>
<evidence type="ECO:0000259" key="19">
    <source>
        <dbReference type="PROSITE" id="PS50827"/>
    </source>
</evidence>
<feature type="region of interest" description="Disordered" evidence="16">
    <location>
        <begin position="1213"/>
        <end position="1382"/>
    </location>
</feature>
<dbReference type="Pfam" id="PF00628">
    <property type="entry name" value="PHD"/>
    <property type="match status" value="1"/>
</dbReference>
<dbReference type="InterPro" id="IPR018359">
    <property type="entry name" value="Bromodomain_CS"/>
</dbReference>
<evidence type="ECO:0000256" key="10">
    <source>
        <dbReference type="ARBA" id="ARBA00023242"/>
    </source>
</evidence>
<dbReference type="Gene3D" id="1.20.920.10">
    <property type="entry name" value="Bromodomain-like"/>
    <property type="match status" value="1"/>
</dbReference>
<dbReference type="GO" id="GO:0006338">
    <property type="term" value="P:chromatin remodeling"/>
    <property type="evidence" value="ECO:0007669"/>
    <property type="project" value="InterPro"/>
</dbReference>
<evidence type="ECO:0000313" key="22">
    <source>
        <dbReference type="EnsemblMetazoa" id="LLOJ006823-PA"/>
    </source>
</evidence>
<dbReference type="SUPFAM" id="SSF47370">
    <property type="entry name" value="Bromodomain"/>
    <property type="match status" value="1"/>
</dbReference>
<keyword evidence="5" id="KW-0862">Zinc</keyword>
<feature type="domain" description="Bromo" evidence="17">
    <location>
        <begin position="1402"/>
        <end position="1472"/>
    </location>
</feature>
<accession>A0A1B0GK09</accession>
<feature type="compositionally biased region" description="Basic and acidic residues" evidence="16">
    <location>
        <begin position="915"/>
        <end position="930"/>
    </location>
</feature>
<comment type="subcellular location">
    <subcellularLocation>
        <location evidence="1 14">Nucleus</location>
    </subcellularLocation>
</comment>
<reference evidence="22" key="3">
    <citation type="submission" date="2020-05" db="UniProtKB">
        <authorList>
            <consortium name="EnsemblMetazoa"/>
        </authorList>
    </citation>
    <scope>IDENTIFICATION</scope>
    <source>
        <strain evidence="22">Jacobina</strain>
    </source>
</reference>
<dbReference type="InterPro" id="IPR018501">
    <property type="entry name" value="DDT_dom"/>
</dbReference>
<dbReference type="PROSITE" id="PS50014">
    <property type="entry name" value="BROMODOMAIN_2"/>
    <property type="match status" value="1"/>
</dbReference>
<dbReference type="Gene3D" id="3.30.40.10">
    <property type="entry name" value="Zinc/RING finger domain, C3HC4 (zinc finger)"/>
    <property type="match status" value="1"/>
</dbReference>
<name>A0A1B0GK09_LUTLO</name>
<dbReference type="VEuPathDB" id="VectorBase:LLONM1_011478"/>
<dbReference type="Pfam" id="PF10537">
    <property type="entry name" value="WAC_Acf1_DNA_bd"/>
    <property type="match status" value="1"/>
</dbReference>
<dbReference type="InterPro" id="IPR001487">
    <property type="entry name" value="Bromodomain"/>
</dbReference>
<reference evidence="21" key="2">
    <citation type="journal article" date="2020" name="BMC">
        <title>Leishmania infection induces a limited differential gene expression in the sand fly midgut.</title>
        <authorList>
            <person name="Coutinho-Abreu I.V."/>
            <person name="Serafim T.D."/>
            <person name="Meneses C."/>
            <person name="Kamhawi S."/>
            <person name="Oliveira F."/>
            <person name="Valenzuela J.G."/>
        </authorList>
    </citation>
    <scope>NUCLEOTIDE SEQUENCE</scope>
    <source>
        <strain evidence="21">Jacobina</strain>
        <tissue evidence="21">Midgut</tissue>
    </source>
</reference>
<evidence type="ECO:0000259" key="18">
    <source>
        <dbReference type="PROSITE" id="PS50016"/>
    </source>
</evidence>
<dbReference type="FunFam" id="3.30.40.10:FF:000300">
    <property type="entry name" value="Bromodomain adjacent to zinc finger domain protein 1A"/>
    <property type="match status" value="1"/>
</dbReference>
<evidence type="ECO:0000256" key="16">
    <source>
        <dbReference type="SAM" id="MobiDB-lite"/>
    </source>
</evidence>
<feature type="region of interest" description="Disordered" evidence="16">
    <location>
        <begin position="904"/>
        <end position="948"/>
    </location>
</feature>
<dbReference type="GO" id="GO:0045740">
    <property type="term" value="P:positive regulation of DNA replication"/>
    <property type="evidence" value="ECO:0007669"/>
    <property type="project" value="TreeGrafter"/>
</dbReference>
<dbReference type="EnsemblMetazoa" id="LLOJ006823-RA">
    <property type="protein sequence ID" value="LLOJ006823-PA"/>
    <property type="gene ID" value="LLOJ006823"/>
</dbReference>
<dbReference type="GO" id="GO:0008270">
    <property type="term" value="F:zinc ion binding"/>
    <property type="evidence" value="ECO:0007669"/>
    <property type="project" value="UniProtKB-KW"/>
</dbReference>
<dbReference type="SMART" id="SM00249">
    <property type="entry name" value="PHD"/>
    <property type="match status" value="2"/>
</dbReference>
<evidence type="ECO:0000256" key="11">
    <source>
        <dbReference type="ARBA" id="ARBA00068253"/>
    </source>
</evidence>
<keyword evidence="2" id="KW-0597">Phosphoprotein</keyword>
<dbReference type="Pfam" id="PF15612">
    <property type="entry name" value="WHIM1"/>
    <property type="match status" value="1"/>
</dbReference>
<feature type="compositionally biased region" description="Basic and acidic residues" evidence="16">
    <location>
        <begin position="1298"/>
        <end position="1307"/>
    </location>
</feature>
<feature type="compositionally biased region" description="Polar residues" evidence="16">
    <location>
        <begin position="719"/>
        <end position="734"/>
    </location>
</feature>
<feature type="domain" description="WAC" evidence="20">
    <location>
        <begin position="22"/>
        <end position="129"/>
    </location>
</feature>
<dbReference type="PROSITE" id="PS50016">
    <property type="entry name" value="ZF_PHD_2"/>
    <property type="match status" value="1"/>
</dbReference>
<keyword evidence="8 12" id="KW-0103">Bromodomain</keyword>
<evidence type="ECO:0000256" key="4">
    <source>
        <dbReference type="ARBA" id="ARBA00022771"/>
    </source>
</evidence>
<dbReference type="PROSITE" id="PS51136">
    <property type="entry name" value="WAC"/>
    <property type="match status" value="1"/>
</dbReference>
<feature type="compositionally biased region" description="Acidic residues" evidence="16">
    <location>
        <begin position="931"/>
        <end position="946"/>
    </location>
</feature>
<dbReference type="VEuPathDB" id="VectorBase:LLOJ006823"/>
<evidence type="ECO:0000256" key="13">
    <source>
        <dbReference type="PROSITE-ProRule" id="PRU00146"/>
    </source>
</evidence>
<feature type="region of interest" description="Disordered" evidence="16">
    <location>
        <begin position="715"/>
        <end position="734"/>
    </location>
</feature>
<keyword evidence="7 15" id="KW-0175">Coiled coil</keyword>
<dbReference type="InterPro" id="IPR047171">
    <property type="entry name" value="BAZ1A"/>
</dbReference>
<dbReference type="PANTHER" id="PTHR46510:SF1">
    <property type="entry name" value="BROMODOMAIN ADJACENT TO ZINC FINGER DOMAIN PROTEIN 1A"/>
    <property type="match status" value="1"/>
</dbReference>
<dbReference type="PROSITE" id="PS00633">
    <property type="entry name" value="BROMODOMAIN_1"/>
    <property type="match status" value="1"/>
</dbReference>
<dbReference type="GO" id="GO:0000228">
    <property type="term" value="C:nuclear chromosome"/>
    <property type="evidence" value="ECO:0007669"/>
    <property type="project" value="TreeGrafter"/>
</dbReference>
<feature type="coiled-coil region" evidence="15">
    <location>
        <begin position="564"/>
        <end position="630"/>
    </location>
</feature>
<proteinExistence type="predicted"/>
<dbReference type="GO" id="GO:0008623">
    <property type="term" value="C:CHRAC"/>
    <property type="evidence" value="ECO:0007669"/>
    <property type="project" value="TreeGrafter"/>
</dbReference>
<dbReference type="GO" id="GO:0006355">
    <property type="term" value="P:regulation of DNA-templated transcription"/>
    <property type="evidence" value="ECO:0007669"/>
    <property type="project" value="TreeGrafter"/>
</dbReference>
<feature type="domain" description="DDT" evidence="19">
    <location>
        <begin position="339"/>
        <end position="404"/>
    </location>
</feature>
<organism evidence="22 23">
    <name type="scientific">Lutzomyia longipalpis</name>
    <name type="common">Sand fly</name>
    <dbReference type="NCBI Taxonomy" id="7200"/>
    <lineage>
        <taxon>Eukaryota</taxon>
        <taxon>Metazoa</taxon>
        <taxon>Ecdysozoa</taxon>
        <taxon>Arthropoda</taxon>
        <taxon>Hexapoda</taxon>
        <taxon>Insecta</taxon>
        <taxon>Pterygota</taxon>
        <taxon>Neoptera</taxon>
        <taxon>Endopterygota</taxon>
        <taxon>Diptera</taxon>
        <taxon>Nematocera</taxon>
        <taxon>Psychodoidea</taxon>
        <taxon>Psychodidae</taxon>
        <taxon>Lutzomyia</taxon>
        <taxon>Lutzomyia</taxon>
    </lineage>
</organism>
<dbReference type="InterPro" id="IPR028942">
    <property type="entry name" value="WHIM1_dom"/>
</dbReference>
<dbReference type="Pfam" id="PF02791">
    <property type="entry name" value="DDT"/>
    <property type="match status" value="1"/>
</dbReference>
<dbReference type="Pfam" id="PF15613">
    <property type="entry name" value="WSD"/>
    <property type="match status" value="1"/>
</dbReference>
<dbReference type="EMBL" id="GITU01000873">
    <property type="protein sequence ID" value="MBC1169576.1"/>
    <property type="molecule type" value="Transcribed_RNA"/>
</dbReference>
<keyword evidence="9" id="KW-0804">Transcription</keyword>